<keyword evidence="6" id="KW-0121">Carboxypeptidase</keyword>
<dbReference type="Pfam" id="PF17676">
    <property type="entry name" value="Peptidase_S66C"/>
    <property type="match status" value="1"/>
</dbReference>
<organism evidence="6 7">
    <name type="scientific">Glutamicibacter arilaitensis</name>
    <dbReference type="NCBI Taxonomy" id="256701"/>
    <lineage>
        <taxon>Bacteria</taxon>
        <taxon>Bacillati</taxon>
        <taxon>Actinomycetota</taxon>
        <taxon>Actinomycetes</taxon>
        <taxon>Micrococcales</taxon>
        <taxon>Micrococcaceae</taxon>
        <taxon>Glutamicibacter</taxon>
    </lineage>
</organism>
<keyword evidence="2" id="KW-0378">Hydrolase</keyword>
<sequence length="342" mass="37209">MPSNVKPTIAPARLQAGDTLRVIAPSSSRNFVMEFDNTKWVNERFDAMGLKLEFGDHVDENDDFDSSSIPSRVADLHAAFADASVTGIISVIGGFNSNELLPYLDWELIAANPKVFCGYSDFTALANAVHAKTGLVTYIGPHWSSFGMRDHFEPTGQWFQAATHEHLWSIEHAAEFTDDLWFMDQDNRTVNATSGPWILSEGSATGTVIGGNLGTLRLLQGTDFMPSLDGAVLFVEDDGAADVHEFARSLASLLQTPGAEKIRSLAIGRFQFESGISCNLLEQVIAKHPILSTIPVVANLDFGHTSPMFTIPIGGVARLYARGTAARLDFAHDAHQLDMPES</sequence>
<dbReference type="InterPro" id="IPR029062">
    <property type="entry name" value="Class_I_gatase-like"/>
</dbReference>
<dbReference type="RefSeq" id="WP_134780932.1">
    <property type="nucleotide sequence ID" value="NZ_SPDS01000002.1"/>
</dbReference>
<protein>
    <submittedName>
        <fullName evidence="6">LD-carboxypeptidase</fullName>
    </submittedName>
</protein>
<dbReference type="InterPro" id="IPR003507">
    <property type="entry name" value="S66_fam"/>
</dbReference>
<keyword evidence="6" id="KW-0645">Protease</keyword>
<evidence type="ECO:0000259" key="4">
    <source>
        <dbReference type="Pfam" id="PF02016"/>
    </source>
</evidence>
<gene>
    <name evidence="6" type="ORF">EXY26_14420</name>
</gene>
<dbReference type="EMBL" id="SPDS01000002">
    <property type="protein sequence ID" value="TFH55140.1"/>
    <property type="molecule type" value="Genomic_DNA"/>
</dbReference>
<evidence type="ECO:0000256" key="3">
    <source>
        <dbReference type="PIRSR" id="PIRSR028757-1"/>
    </source>
</evidence>
<dbReference type="PANTHER" id="PTHR30237:SF6">
    <property type="entry name" value="CARBOXYPEPTIDASE YOCD-RELATED"/>
    <property type="match status" value="1"/>
</dbReference>
<dbReference type="CDD" id="cd07062">
    <property type="entry name" value="Peptidase_S66_mccF_like"/>
    <property type="match status" value="1"/>
</dbReference>
<dbReference type="PIRSF" id="PIRSF028757">
    <property type="entry name" value="LD-carboxypeptidase"/>
    <property type="match status" value="1"/>
</dbReference>
<feature type="active site" description="Charge relay system" evidence="3">
    <location>
        <position position="304"/>
    </location>
</feature>
<dbReference type="GO" id="GO:0004180">
    <property type="term" value="F:carboxypeptidase activity"/>
    <property type="evidence" value="ECO:0007669"/>
    <property type="project" value="UniProtKB-KW"/>
</dbReference>
<dbReference type="InterPro" id="IPR027461">
    <property type="entry name" value="Carboxypeptidase_A_C_sf"/>
</dbReference>
<feature type="domain" description="LD-carboxypeptidase N-terminal" evidence="4">
    <location>
        <begin position="21"/>
        <end position="140"/>
    </location>
</feature>
<dbReference type="SUPFAM" id="SSF52317">
    <property type="entry name" value="Class I glutamine amidotransferase-like"/>
    <property type="match status" value="1"/>
</dbReference>
<dbReference type="SUPFAM" id="SSF141986">
    <property type="entry name" value="LD-carboxypeptidase A C-terminal domain-like"/>
    <property type="match status" value="1"/>
</dbReference>
<comment type="similarity">
    <text evidence="1">Belongs to the peptidase S66 family.</text>
</comment>
<evidence type="ECO:0000256" key="2">
    <source>
        <dbReference type="ARBA" id="ARBA00022801"/>
    </source>
</evidence>
<dbReference type="Proteomes" id="UP000297638">
    <property type="component" value="Unassembled WGS sequence"/>
</dbReference>
<evidence type="ECO:0000313" key="7">
    <source>
        <dbReference type="Proteomes" id="UP000297638"/>
    </source>
</evidence>
<dbReference type="Pfam" id="PF02016">
    <property type="entry name" value="Peptidase_S66"/>
    <property type="match status" value="1"/>
</dbReference>
<dbReference type="PANTHER" id="PTHR30237">
    <property type="entry name" value="MURAMOYLTETRAPEPTIDE CARBOXYPEPTIDASE"/>
    <property type="match status" value="1"/>
</dbReference>
<dbReference type="Gene3D" id="3.50.30.60">
    <property type="entry name" value="LD-carboxypeptidase A C-terminal domain-like"/>
    <property type="match status" value="1"/>
</dbReference>
<dbReference type="InterPro" id="IPR040921">
    <property type="entry name" value="Peptidase_S66C"/>
</dbReference>
<evidence type="ECO:0000313" key="6">
    <source>
        <dbReference type="EMBL" id="TFH55140.1"/>
    </source>
</evidence>
<name>A0A4Y8TV12_9MICC</name>
<evidence type="ECO:0000256" key="1">
    <source>
        <dbReference type="ARBA" id="ARBA00010233"/>
    </source>
</evidence>
<dbReference type="InterPro" id="IPR040449">
    <property type="entry name" value="Peptidase_S66_N"/>
</dbReference>
<feature type="domain" description="LD-carboxypeptidase C-terminal" evidence="5">
    <location>
        <begin position="205"/>
        <end position="319"/>
    </location>
</feature>
<dbReference type="InterPro" id="IPR027478">
    <property type="entry name" value="LdcA_N"/>
</dbReference>
<proteinExistence type="inferred from homology"/>
<dbReference type="AlphaFoldDB" id="A0A4Y8TV12"/>
<comment type="caution">
    <text evidence="6">The sequence shown here is derived from an EMBL/GenBank/DDBJ whole genome shotgun (WGS) entry which is preliminary data.</text>
</comment>
<dbReference type="Gene3D" id="3.40.50.10740">
    <property type="entry name" value="Class I glutamine amidotransferase-like"/>
    <property type="match status" value="1"/>
</dbReference>
<evidence type="ECO:0000259" key="5">
    <source>
        <dbReference type="Pfam" id="PF17676"/>
    </source>
</evidence>
<accession>A0A4Y8TV12</accession>
<feature type="active site" description="Nucleophile" evidence="3">
    <location>
        <position position="120"/>
    </location>
</feature>
<reference evidence="6 7" key="1">
    <citation type="submission" date="2019-03" db="EMBL/GenBank/DDBJ databases">
        <title>Glutamicibacter sp. LJH19 genome.</title>
        <authorList>
            <person name="Sinai Borker S."/>
            <person name="Kumar R."/>
        </authorList>
    </citation>
    <scope>NUCLEOTIDE SEQUENCE [LARGE SCALE GENOMIC DNA]</scope>
    <source>
        <strain evidence="6 7">LJH19</strain>
    </source>
</reference>
<feature type="active site" description="Charge relay system" evidence="3">
    <location>
        <position position="236"/>
    </location>
</feature>